<feature type="compositionally biased region" description="Basic and acidic residues" evidence="6">
    <location>
        <begin position="574"/>
        <end position="586"/>
    </location>
</feature>
<evidence type="ECO:0000256" key="5">
    <source>
        <dbReference type="PROSITE-ProRule" id="PRU00042"/>
    </source>
</evidence>
<dbReference type="SUPFAM" id="SSF57667">
    <property type="entry name" value="beta-beta-alpha zinc fingers"/>
    <property type="match status" value="2"/>
</dbReference>
<dbReference type="Proteomes" id="UP000694620">
    <property type="component" value="Chromosome 2"/>
</dbReference>
<evidence type="ECO:0000256" key="2">
    <source>
        <dbReference type="ARBA" id="ARBA00022737"/>
    </source>
</evidence>
<reference evidence="9" key="2">
    <citation type="submission" date="2025-08" db="UniProtKB">
        <authorList>
            <consortium name="Ensembl"/>
        </authorList>
    </citation>
    <scope>IDENTIFICATION</scope>
</reference>
<feature type="domain" description="C2H2-type" evidence="8">
    <location>
        <begin position="441"/>
        <end position="468"/>
    </location>
</feature>
<name>A0A8C4RSL0_ERPCA</name>
<keyword evidence="10" id="KW-1185">Reference proteome</keyword>
<evidence type="ECO:0000313" key="9">
    <source>
        <dbReference type="Ensembl" id="ENSECRP00000006313.1"/>
    </source>
</evidence>
<dbReference type="GO" id="GO:0000978">
    <property type="term" value="F:RNA polymerase II cis-regulatory region sequence-specific DNA binding"/>
    <property type="evidence" value="ECO:0007669"/>
    <property type="project" value="TreeGrafter"/>
</dbReference>
<feature type="domain" description="C2H2-type" evidence="8">
    <location>
        <begin position="413"/>
        <end position="440"/>
    </location>
</feature>
<dbReference type="FunFam" id="3.30.160.60:FF:000100">
    <property type="entry name" value="Zinc finger 45-like"/>
    <property type="match status" value="1"/>
</dbReference>
<dbReference type="SMART" id="SM00225">
    <property type="entry name" value="BTB"/>
    <property type="match status" value="1"/>
</dbReference>
<dbReference type="GO" id="GO:0008270">
    <property type="term" value="F:zinc ion binding"/>
    <property type="evidence" value="ECO:0007669"/>
    <property type="project" value="UniProtKB-KW"/>
</dbReference>
<dbReference type="AlphaFoldDB" id="A0A8C4RSL0"/>
<keyword evidence="4" id="KW-0862">Zinc</keyword>
<dbReference type="InterPro" id="IPR000210">
    <property type="entry name" value="BTB/POZ_dom"/>
</dbReference>
<reference evidence="9" key="3">
    <citation type="submission" date="2025-09" db="UniProtKB">
        <authorList>
            <consortium name="Ensembl"/>
        </authorList>
    </citation>
    <scope>IDENTIFICATION</scope>
</reference>
<keyword evidence="1" id="KW-0479">Metal-binding</keyword>
<keyword evidence="2" id="KW-0677">Repeat</keyword>
<feature type="region of interest" description="Disordered" evidence="6">
    <location>
        <begin position="360"/>
        <end position="382"/>
    </location>
</feature>
<dbReference type="Ensembl" id="ENSECRT00000006413.1">
    <property type="protein sequence ID" value="ENSECRP00000006313.1"/>
    <property type="gene ID" value="ENSECRG00000004205.1"/>
</dbReference>
<dbReference type="InterPro" id="IPR013087">
    <property type="entry name" value="Znf_C2H2_type"/>
</dbReference>
<accession>A0A8C4RSL0</accession>
<gene>
    <name evidence="9" type="primary">LOC114646586</name>
</gene>
<feature type="domain" description="C2H2-type" evidence="8">
    <location>
        <begin position="469"/>
        <end position="501"/>
    </location>
</feature>
<evidence type="ECO:0000259" key="8">
    <source>
        <dbReference type="PROSITE" id="PS50157"/>
    </source>
</evidence>
<evidence type="ECO:0000256" key="1">
    <source>
        <dbReference type="ARBA" id="ARBA00022723"/>
    </source>
</evidence>
<dbReference type="PROSITE" id="PS50097">
    <property type="entry name" value="BTB"/>
    <property type="match status" value="1"/>
</dbReference>
<dbReference type="PANTHER" id="PTHR46105">
    <property type="entry name" value="AGAP004733-PA"/>
    <property type="match status" value="1"/>
</dbReference>
<dbReference type="Gene3D" id="3.30.160.60">
    <property type="entry name" value="Classic Zinc Finger"/>
    <property type="match status" value="4"/>
</dbReference>
<feature type="region of interest" description="Disordered" evidence="6">
    <location>
        <begin position="558"/>
        <end position="586"/>
    </location>
</feature>
<dbReference type="SMART" id="SM00355">
    <property type="entry name" value="ZnF_C2H2"/>
    <property type="match status" value="4"/>
</dbReference>
<evidence type="ECO:0000256" key="4">
    <source>
        <dbReference type="ARBA" id="ARBA00022833"/>
    </source>
</evidence>
<dbReference type="Gene3D" id="3.30.710.10">
    <property type="entry name" value="Potassium Channel Kv1.1, Chain A"/>
    <property type="match status" value="1"/>
</dbReference>
<sequence length="586" mass="66266">MEPGAVIYWLGNHHVLQPLSISMGTSEDGLIGIPFPDHSSDILCCLNEQRRAGLLCDVTIKTQGLEYRTHRAVLAAVSQYFRKLFTAGHFTGSSRSVCQLDCVKPEALDALLEFAYTATLTIRSSGMLDVLRAARLLEIQCVTDACLDILRSSGTDTCEITEEEEILSLHPVNGEGEIPGLEQETRLQYPEHLLNMHSENGNVAYEETISAIHRGVIVDGSSPRRERKKKKKITLAPNPHSISREYLNNCLYKNEIGVICKRDGQAVQEERKEYIKEVDMRGEETNLVFNENNNVLPHRKAIHEQQALNGIYSQKRRYQRFKHEEKFSDDEHIDGDSLDMFYNSRESDFTLVEGAELLESSGATPSVSPSHLDKGVRKRKSQTPQQCPVCQKIIHGAGKLPRHMRTHTGEKPFQCNTCGVRFTRNDKLKIHMRKHTGEKPYLCSHCPARFLHSYDLKNHLSLHSGDRPFECSLCHKAFARDDHLQRHLKGQNCLEVRTRRPRKSVVSLPHVLDESAPPSLLQRYGSSDSPSPAYNMCHTGMPIFSNFMAAERHQWMTSGSENPAVGSPSINVCWDRERQDSSDDPC</sequence>
<evidence type="ECO:0000313" key="10">
    <source>
        <dbReference type="Proteomes" id="UP000694620"/>
    </source>
</evidence>
<evidence type="ECO:0000256" key="6">
    <source>
        <dbReference type="SAM" id="MobiDB-lite"/>
    </source>
</evidence>
<dbReference type="GeneTree" id="ENSGT00940000160219"/>
<dbReference type="GO" id="GO:0000981">
    <property type="term" value="F:DNA-binding transcription factor activity, RNA polymerase II-specific"/>
    <property type="evidence" value="ECO:0007669"/>
    <property type="project" value="TreeGrafter"/>
</dbReference>
<dbReference type="CDD" id="cd18327">
    <property type="entry name" value="BTB_POZ_ZBTB7B_ZBTB15"/>
    <property type="match status" value="1"/>
</dbReference>
<dbReference type="PANTHER" id="PTHR46105:SF4">
    <property type="entry name" value="ZINC FINGER AND BTB DOMAIN-CONTAINING PROTEIN 7B"/>
    <property type="match status" value="1"/>
</dbReference>
<dbReference type="PROSITE" id="PS00028">
    <property type="entry name" value="ZINC_FINGER_C2H2_1"/>
    <property type="match status" value="3"/>
</dbReference>
<dbReference type="InterPro" id="IPR036236">
    <property type="entry name" value="Znf_C2H2_sf"/>
</dbReference>
<dbReference type="FunFam" id="3.30.160.60:FF:000115">
    <property type="entry name" value="Zinc finger and BTB domain containing 7C"/>
    <property type="match status" value="1"/>
</dbReference>
<dbReference type="FunFam" id="3.30.160.60:FF:000673">
    <property type="entry name" value="Zinc finger and BTB domain-containing 7B"/>
    <property type="match status" value="1"/>
</dbReference>
<reference evidence="9" key="1">
    <citation type="submission" date="2021-06" db="EMBL/GenBank/DDBJ databases">
        <authorList>
            <consortium name="Wellcome Sanger Institute Data Sharing"/>
        </authorList>
    </citation>
    <scope>NUCLEOTIDE SEQUENCE [LARGE SCALE GENOMIC DNA]</scope>
</reference>
<dbReference type="InterPro" id="IPR011333">
    <property type="entry name" value="SKP1/BTB/POZ_sf"/>
</dbReference>
<dbReference type="PROSITE" id="PS50157">
    <property type="entry name" value="ZINC_FINGER_C2H2_2"/>
    <property type="match status" value="4"/>
</dbReference>
<feature type="domain" description="C2H2-type" evidence="8">
    <location>
        <begin position="385"/>
        <end position="412"/>
    </location>
</feature>
<evidence type="ECO:0000259" key="7">
    <source>
        <dbReference type="PROSITE" id="PS50097"/>
    </source>
</evidence>
<dbReference type="InterPro" id="IPR050457">
    <property type="entry name" value="ZnFinger_BTB_dom_contain"/>
</dbReference>
<feature type="domain" description="BTB" evidence="7">
    <location>
        <begin position="56"/>
        <end position="124"/>
    </location>
</feature>
<dbReference type="SUPFAM" id="SSF54695">
    <property type="entry name" value="POZ domain"/>
    <property type="match status" value="1"/>
</dbReference>
<protein>
    <submittedName>
        <fullName evidence="9">Zinc finger and BTB domain-containing protein 7B-like</fullName>
    </submittedName>
</protein>
<dbReference type="GO" id="GO:0010628">
    <property type="term" value="P:positive regulation of gene expression"/>
    <property type="evidence" value="ECO:0007669"/>
    <property type="project" value="TreeGrafter"/>
</dbReference>
<proteinExistence type="predicted"/>
<evidence type="ECO:0000256" key="3">
    <source>
        <dbReference type="ARBA" id="ARBA00022771"/>
    </source>
</evidence>
<dbReference type="Pfam" id="PF00096">
    <property type="entry name" value="zf-C2H2"/>
    <property type="match status" value="2"/>
</dbReference>
<keyword evidence="3 5" id="KW-0863">Zinc-finger</keyword>
<dbReference type="Pfam" id="PF00651">
    <property type="entry name" value="BTB"/>
    <property type="match status" value="1"/>
</dbReference>
<organism evidence="9 10">
    <name type="scientific">Erpetoichthys calabaricus</name>
    <name type="common">Rope fish</name>
    <name type="synonym">Calamoichthys calabaricus</name>
    <dbReference type="NCBI Taxonomy" id="27687"/>
    <lineage>
        <taxon>Eukaryota</taxon>
        <taxon>Metazoa</taxon>
        <taxon>Chordata</taxon>
        <taxon>Craniata</taxon>
        <taxon>Vertebrata</taxon>
        <taxon>Euteleostomi</taxon>
        <taxon>Actinopterygii</taxon>
        <taxon>Polypteriformes</taxon>
        <taxon>Polypteridae</taxon>
        <taxon>Erpetoichthys</taxon>
    </lineage>
</organism>